<dbReference type="Pfam" id="PF02386">
    <property type="entry name" value="TrkH"/>
    <property type="match status" value="1"/>
</dbReference>
<feature type="transmembrane region" description="Helical" evidence="10">
    <location>
        <begin position="373"/>
        <end position="391"/>
    </location>
</feature>
<dbReference type="NCBIfam" id="TIGR00933">
    <property type="entry name" value="2a38"/>
    <property type="match status" value="1"/>
</dbReference>
<dbReference type="InterPro" id="IPR004772">
    <property type="entry name" value="TrkH"/>
</dbReference>
<feature type="transmembrane region" description="Helical" evidence="10">
    <location>
        <begin position="74"/>
        <end position="98"/>
    </location>
</feature>
<evidence type="ECO:0000313" key="11">
    <source>
        <dbReference type="EMBL" id="MFD1019649.1"/>
    </source>
</evidence>
<comment type="caution">
    <text evidence="11">The sequence shown here is derived from an EMBL/GenBank/DDBJ whole genome shotgun (WGS) entry which is preliminary data.</text>
</comment>
<keyword evidence="12" id="KW-1185">Reference proteome</keyword>
<evidence type="ECO:0000256" key="3">
    <source>
        <dbReference type="ARBA" id="ARBA00022475"/>
    </source>
</evidence>
<comment type="subcellular location">
    <subcellularLocation>
        <location evidence="1">Cell membrane</location>
        <topology evidence="1">Multi-pass membrane protein</topology>
    </subcellularLocation>
</comment>
<feature type="transmembrane region" description="Helical" evidence="10">
    <location>
        <begin position="403"/>
        <end position="424"/>
    </location>
</feature>
<feature type="transmembrane region" description="Helical" evidence="10">
    <location>
        <begin position="189"/>
        <end position="212"/>
    </location>
</feature>
<dbReference type="RefSeq" id="WP_386059878.1">
    <property type="nucleotide sequence ID" value="NZ_JBHTKL010000005.1"/>
</dbReference>
<feature type="transmembrane region" description="Helical" evidence="10">
    <location>
        <begin position="12"/>
        <end position="31"/>
    </location>
</feature>
<evidence type="ECO:0000313" key="12">
    <source>
        <dbReference type="Proteomes" id="UP001596990"/>
    </source>
</evidence>
<organism evidence="11 12">
    <name type="scientific">Thalassobacillus hwangdonensis</name>
    <dbReference type="NCBI Taxonomy" id="546108"/>
    <lineage>
        <taxon>Bacteria</taxon>
        <taxon>Bacillati</taxon>
        <taxon>Bacillota</taxon>
        <taxon>Bacilli</taxon>
        <taxon>Bacillales</taxon>
        <taxon>Bacillaceae</taxon>
        <taxon>Thalassobacillus</taxon>
    </lineage>
</organism>
<evidence type="ECO:0000256" key="10">
    <source>
        <dbReference type="SAM" id="Phobius"/>
    </source>
</evidence>
<keyword evidence="2" id="KW-0813">Transport</keyword>
<evidence type="ECO:0000256" key="2">
    <source>
        <dbReference type="ARBA" id="ARBA00022448"/>
    </source>
</evidence>
<proteinExistence type="predicted"/>
<dbReference type="PANTHER" id="PTHR32024">
    <property type="entry name" value="TRK SYSTEM POTASSIUM UPTAKE PROTEIN TRKG-RELATED"/>
    <property type="match status" value="1"/>
</dbReference>
<evidence type="ECO:0000256" key="4">
    <source>
        <dbReference type="ARBA" id="ARBA00022538"/>
    </source>
</evidence>
<gene>
    <name evidence="11" type="ORF">ACFQ2J_10740</name>
</gene>
<evidence type="ECO:0000256" key="5">
    <source>
        <dbReference type="ARBA" id="ARBA00022692"/>
    </source>
</evidence>
<protein>
    <submittedName>
        <fullName evidence="11">TrkH family potassium uptake protein</fullName>
    </submittedName>
</protein>
<dbReference type="InterPro" id="IPR003445">
    <property type="entry name" value="Cat_transpt"/>
</dbReference>
<evidence type="ECO:0000256" key="7">
    <source>
        <dbReference type="ARBA" id="ARBA00022989"/>
    </source>
</evidence>
<keyword evidence="6" id="KW-0630">Potassium</keyword>
<keyword evidence="5 10" id="KW-0812">Transmembrane</keyword>
<name>A0ABW3L0N6_9BACI</name>
<evidence type="ECO:0000256" key="6">
    <source>
        <dbReference type="ARBA" id="ARBA00022958"/>
    </source>
</evidence>
<evidence type="ECO:0000256" key="1">
    <source>
        <dbReference type="ARBA" id="ARBA00004651"/>
    </source>
</evidence>
<feature type="transmembrane region" description="Helical" evidence="10">
    <location>
        <begin position="343"/>
        <end position="367"/>
    </location>
</feature>
<dbReference type="Proteomes" id="UP001596990">
    <property type="component" value="Unassembled WGS sequence"/>
</dbReference>
<dbReference type="PANTHER" id="PTHR32024:SF1">
    <property type="entry name" value="KTR SYSTEM POTASSIUM UPTAKE PROTEIN B"/>
    <property type="match status" value="1"/>
</dbReference>
<sequence>MAKHWKKINVSPSQFLVLVFLSFIVLGTILLKLPFATTESVNWLDAFFTSTSAMTVTGLITVDTGGAYTIFGEVVIMLLIQVGGLGIMSFAVLIFMMIGKKIGLKERLYIKQALNQTSIGGIIMLVRKLFFFSIIIEGIAIVFLTLRWAPEMGLGPGLYASTFHAISAFNNAGFSIWSDSLMGYAGDPVINTVIPFLFITGGIGFTVLTDLWENKNIRNLSLHTKLMVIGSFLISLISFVFIFTFEFNNPATLGGLSNTDKILTSYFQAVTPRTAGFNTLDIGGMEDPSIILMLLLMFIGGGSASTAGGIKVTTFLIILFAVVTFLKGKFEIVIRKRTIDPHLLLKALAITTMSIGVVFIGILVLSITEKAPMLMIIFEVFSAFGTVGLSMGLTGDLSEVGKLVIIAVMFIGKLGPLTLAFSLAKPKLEKIRYPKEDILAG</sequence>
<feature type="transmembrane region" description="Helical" evidence="10">
    <location>
        <begin position="129"/>
        <end position="149"/>
    </location>
</feature>
<keyword evidence="9 10" id="KW-0472">Membrane</keyword>
<feature type="transmembrane region" description="Helical" evidence="10">
    <location>
        <begin position="290"/>
        <end position="323"/>
    </location>
</feature>
<feature type="transmembrane region" description="Helical" evidence="10">
    <location>
        <begin position="43"/>
        <end position="62"/>
    </location>
</feature>
<evidence type="ECO:0000256" key="8">
    <source>
        <dbReference type="ARBA" id="ARBA00023065"/>
    </source>
</evidence>
<accession>A0ABW3L0N6</accession>
<feature type="transmembrane region" description="Helical" evidence="10">
    <location>
        <begin position="224"/>
        <end position="245"/>
    </location>
</feature>
<keyword evidence="7 10" id="KW-1133">Transmembrane helix</keyword>
<evidence type="ECO:0000256" key="9">
    <source>
        <dbReference type="ARBA" id="ARBA00023136"/>
    </source>
</evidence>
<keyword evidence="8" id="KW-0406">Ion transport</keyword>
<dbReference type="EMBL" id="JBHTKL010000005">
    <property type="protein sequence ID" value="MFD1019649.1"/>
    <property type="molecule type" value="Genomic_DNA"/>
</dbReference>
<keyword evidence="4" id="KW-0633">Potassium transport</keyword>
<keyword evidence="3" id="KW-1003">Cell membrane</keyword>
<reference evidence="12" key="1">
    <citation type="journal article" date="2019" name="Int. J. Syst. Evol. Microbiol.">
        <title>The Global Catalogue of Microorganisms (GCM) 10K type strain sequencing project: providing services to taxonomists for standard genome sequencing and annotation.</title>
        <authorList>
            <consortium name="The Broad Institute Genomics Platform"/>
            <consortium name="The Broad Institute Genome Sequencing Center for Infectious Disease"/>
            <person name="Wu L."/>
            <person name="Ma J."/>
        </authorList>
    </citation>
    <scope>NUCLEOTIDE SEQUENCE [LARGE SCALE GENOMIC DNA]</scope>
    <source>
        <strain evidence="12">CCUG 56607</strain>
    </source>
</reference>